<reference evidence="1" key="2">
    <citation type="submission" date="2014-05" db="EMBL/GenBank/DDBJ databases">
        <title>The genome and life-stage specific transcriptomes of Globodera pallida elucidate key aspects of plant parasitism by a cyst nematode.</title>
        <authorList>
            <person name="Cotton J.A."/>
            <person name="Lilley C.J."/>
            <person name="Jones L.M."/>
            <person name="Kikuchi T."/>
            <person name="Reid A.J."/>
            <person name="Thorpe P."/>
            <person name="Tsai I.J."/>
            <person name="Beasley H."/>
            <person name="Blok V."/>
            <person name="Cock P.J.A."/>
            <person name="Van den Akker S.E."/>
            <person name="Holroyd N."/>
            <person name="Hunt M."/>
            <person name="Mantelin S."/>
            <person name="Naghra H."/>
            <person name="Pain A."/>
            <person name="Palomares-Rius J.E."/>
            <person name="Zarowiecki M."/>
            <person name="Berriman M."/>
            <person name="Jones J.T."/>
            <person name="Urwin P.E."/>
        </authorList>
    </citation>
    <scope>NUCLEOTIDE SEQUENCE [LARGE SCALE GENOMIC DNA]</scope>
    <source>
        <strain evidence="1">Lindley</strain>
    </source>
</reference>
<proteinExistence type="predicted"/>
<sequence length="126" mass="13032">MGWAVGRSGAGRGGLDEVAETGANADTQKYTKMFMPETLKLKLGQSGEVVQVRAEDVGHGLVVVVGPSVERVWPGFVVEVFHNCSMIILQAVAVNGVQGGSVVVHGCKVVAGDAQLVVVSIAGCRT</sequence>
<keyword evidence="1" id="KW-1185">Reference proteome</keyword>
<evidence type="ECO:0000313" key="1">
    <source>
        <dbReference type="Proteomes" id="UP000050741"/>
    </source>
</evidence>
<evidence type="ECO:0000313" key="2">
    <source>
        <dbReference type="WBParaSite" id="GPLIN_000198800"/>
    </source>
</evidence>
<dbReference type="Proteomes" id="UP000050741">
    <property type="component" value="Unassembled WGS sequence"/>
</dbReference>
<accession>A0A183BN03</accession>
<name>A0A183BN03_GLOPA</name>
<reference evidence="1" key="1">
    <citation type="submission" date="2013-12" db="EMBL/GenBank/DDBJ databases">
        <authorList>
            <person name="Aslett M."/>
        </authorList>
    </citation>
    <scope>NUCLEOTIDE SEQUENCE [LARGE SCALE GENOMIC DNA]</scope>
    <source>
        <strain evidence="1">Lindley</strain>
    </source>
</reference>
<protein>
    <submittedName>
        <fullName evidence="2">KOW domain-containing protein</fullName>
    </submittedName>
</protein>
<dbReference type="WBParaSite" id="GPLIN_000198800">
    <property type="protein sequence ID" value="GPLIN_000198800"/>
    <property type="gene ID" value="GPLIN_000198800"/>
</dbReference>
<reference evidence="2" key="3">
    <citation type="submission" date="2016-06" db="UniProtKB">
        <authorList>
            <consortium name="WormBaseParasite"/>
        </authorList>
    </citation>
    <scope>IDENTIFICATION</scope>
</reference>
<dbReference type="AlphaFoldDB" id="A0A183BN03"/>
<organism evidence="1 2">
    <name type="scientific">Globodera pallida</name>
    <name type="common">Potato cyst nematode worm</name>
    <name type="synonym">Heterodera pallida</name>
    <dbReference type="NCBI Taxonomy" id="36090"/>
    <lineage>
        <taxon>Eukaryota</taxon>
        <taxon>Metazoa</taxon>
        <taxon>Ecdysozoa</taxon>
        <taxon>Nematoda</taxon>
        <taxon>Chromadorea</taxon>
        <taxon>Rhabditida</taxon>
        <taxon>Tylenchina</taxon>
        <taxon>Tylenchomorpha</taxon>
        <taxon>Tylenchoidea</taxon>
        <taxon>Heteroderidae</taxon>
        <taxon>Heteroderinae</taxon>
        <taxon>Globodera</taxon>
    </lineage>
</organism>